<dbReference type="Pfam" id="PF03713">
    <property type="entry name" value="DUF305"/>
    <property type="match status" value="1"/>
</dbReference>
<evidence type="ECO:0000259" key="2">
    <source>
        <dbReference type="Pfam" id="PF03713"/>
    </source>
</evidence>
<organism evidence="3 4">
    <name type="scientific">Leptolyngbya subtilissima DQ-A4</name>
    <dbReference type="NCBI Taxonomy" id="2933933"/>
    <lineage>
        <taxon>Bacteria</taxon>
        <taxon>Bacillati</taxon>
        <taxon>Cyanobacteriota</taxon>
        <taxon>Cyanophyceae</taxon>
        <taxon>Leptolyngbyales</taxon>
        <taxon>Leptolyngbyaceae</taxon>
        <taxon>Leptolyngbya group</taxon>
        <taxon>Leptolyngbya</taxon>
    </lineage>
</organism>
<keyword evidence="4" id="KW-1185">Reference proteome</keyword>
<dbReference type="RefSeq" id="WP_190702761.1">
    <property type="nucleotide sequence ID" value="NZ_JAMPKX010000004.1"/>
</dbReference>
<comment type="caution">
    <text evidence="3">The sequence shown here is derived from an EMBL/GenBank/DDBJ whole genome shotgun (WGS) entry which is preliminary data.</text>
</comment>
<evidence type="ECO:0000313" key="4">
    <source>
        <dbReference type="Proteomes" id="UP001482513"/>
    </source>
</evidence>
<proteinExistence type="predicted"/>
<accession>A0ABV0K489</accession>
<dbReference type="PANTHER" id="PTHR36933">
    <property type="entry name" value="SLL0788 PROTEIN"/>
    <property type="match status" value="1"/>
</dbReference>
<reference evidence="3 4" key="1">
    <citation type="submission" date="2022-04" db="EMBL/GenBank/DDBJ databases">
        <title>Positive selection, recombination, and allopatry shape intraspecific diversity of widespread and dominant cyanobacteria.</title>
        <authorList>
            <person name="Wei J."/>
            <person name="Shu W."/>
            <person name="Hu C."/>
        </authorList>
    </citation>
    <scope>NUCLEOTIDE SEQUENCE [LARGE SCALE GENOMIC DNA]</scope>
    <source>
        <strain evidence="3 4">DQ-A4</strain>
    </source>
</reference>
<dbReference type="InterPro" id="IPR005183">
    <property type="entry name" value="DUF305_CopM-like"/>
</dbReference>
<gene>
    <name evidence="3" type="ORF">NC992_11970</name>
</gene>
<dbReference type="Proteomes" id="UP001482513">
    <property type="component" value="Unassembled WGS sequence"/>
</dbReference>
<evidence type="ECO:0000313" key="3">
    <source>
        <dbReference type="EMBL" id="MEP0947590.1"/>
    </source>
</evidence>
<dbReference type="PANTHER" id="PTHR36933:SF1">
    <property type="entry name" value="SLL0788 PROTEIN"/>
    <property type="match status" value="1"/>
</dbReference>
<feature type="chain" id="PRO_5045177709" evidence="1">
    <location>
        <begin position="21"/>
        <end position="217"/>
    </location>
</feature>
<dbReference type="InterPro" id="IPR012347">
    <property type="entry name" value="Ferritin-like"/>
</dbReference>
<evidence type="ECO:0000256" key="1">
    <source>
        <dbReference type="SAM" id="SignalP"/>
    </source>
</evidence>
<keyword evidence="1" id="KW-0732">Signal</keyword>
<feature type="signal peptide" evidence="1">
    <location>
        <begin position="1"/>
        <end position="20"/>
    </location>
</feature>
<feature type="domain" description="DUF305" evidence="2">
    <location>
        <begin position="61"/>
        <end position="210"/>
    </location>
</feature>
<dbReference type="Gene3D" id="1.20.1260.10">
    <property type="match status" value="1"/>
</dbReference>
<sequence>MRLRQPLATMLALATLVPLASCGTSNMEAMHEGHAAGDRAEEQMVHSDHGMDLGPADATYDLRFIDGMTPHHEGAVVMAEAALENSQRPEIRQLAENIIAAQQVEIAQMKEWRAEWYPDAPAEPVMYHAEMKHDMAMSEEMISSMRMDMDLGGADDEFDLRFINAMIPHHEGAVAMAEDLKEKSSRPELLTLADEIITSQQAEIDQMTQWRQAWYGQ</sequence>
<name>A0ABV0K489_9CYAN</name>
<dbReference type="EMBL" id="JAMPKX010000004">
    <property type="protein sequence ID" value="MEP0947590.1"/>
    <property type="molecule type" value="Genomic_DNA"/>
</dbReference>
<protein>
    <submittedName>
        <fullName evidence="3">DUF305 domain-containing protein</fullName>
    </submittedName>
</protein>